<keyword evidence="2" id="KW-1133">Transmembrane helix</keyword>
<feature type="transmembrane region" description="Helical" evidence="2">
    <location>
        <begin position="371"/>
        <end position="393"/>
    </location>
</feature>
<feature type="compositionally biased region" description="Polar residues" evidence="1">
    <location>
        <begin position="21"/>
        <end position="33"/>
    </location>
</feature>
<feature type="compositionally biased region" description="Basic and acidic residues" evidence="1">
    <location>
        <begin position="207"/>
        <end position="216"/>
    </location>
</feature>
<feature type="transmembrane region" description="Helical" evidence="2">
    <location>
        <begin position="303"/>
        <end position="322"/>
    </location>
</feature>
<sequence>MADPSLTLQRPPERSDALRFNPSQTESEQTRPPQKQVFTIIAQHGSARATDRPISDHPFALIPAASYSALAQLCHLVRLCIGNQSQIAHLLSHSRHSGLAPAAAALVGGGYARSFAVVVFAVLVNHVRRMVAPALGVGAFGGPIATLKLAVGSPALFLKEEIEVGFFGRVFTRQGASKLLGDAIGTAILQRVLIGFASELDSINRDTNFRPNDQRRSRSGIGLDGVRTRPTEKRKTAALVVYLVWILGCAEYLHARVAHLMAVGIAYSKLLRGGLLHKQALREVVLPFTSPNPSSLIDSIGETLNVVGFHLELVCFIAWGLYPLLRLATGSTLRMNLRKSRPELAMLIAAWAWGTGYVTRYSNKYYIGLEISGLLLVMWWILAYGILLSLYILNLKLRHSARELSR</sequence>
<gene>
    <name evidence="3" type="ORF">CCUS01_01949</name>
</gene>
<keyword evidence="2" id="KW-0812">Transmembrane</keyword>
<dbReference type="AlphaFoldDB" id="A0AAI9U750"/>
<proteinExistence type="predicted"/>
<feature type="transmembrane region" description="Helical" evidence="2">
    <location>
        <begin position="237"/>
        <end position="255"/>
    </location>
</feature>
<evidence type="ECO:0000256" key="1">
    <source>
        <dbReference type="SAM" id="MobiDB-lite"/>
    </source>
</evidence>
<comment type="caution">
    <text evidence="3">The sequence shown here is derived from an EMBL/GenBank/DDBJ whole genome shotgun (WGS) entry which is preliminary data.</text>
</comment>
<reference evidence="3" key="1">
    <citation type="submission" date="2016-11" db="EMBL/GenBank/DDBJ databases">
        <title>The genome sequence of Colletotrichum cuscutae.</title>
        <authorList>
            <person name="Baroncelli R."/>
        </authorList>
    </citation>
    <scope>NUCLEOTIDE SEQUENCE</scope>
    <source>
        <strain evidence="3">IMI 304802</strain>
    </source>
</reference>
<name>A0AAI9U750_9PEZI</name>
<feature type="region of interest" description="Disordered" evidence="1">
    <location>
        <begin position="1"/>
        <end position="33"/>
    </location>
</feature>
<dbReference type="EMBL" id="MPDP01000293">
    <property type="protein sequence ID" value="KAK1452932.1"/>
    <property type="molecule type" value="Genomic_DNA"/>
</dbReference>
<organism evidence="3 4">
    <name type="scientific">Colletotrichum cuscutae</name>
    <dbReference type="NCBI Taxonomy" id="1209917"/>
    <lineage>
        <taxon>Eukaryota</taxon>
        <taxon>Fungi</taxon>
        <taxon>Dikarya</taxon>
        <taxon>Ascomycota</taxon>
        <taxon>Pezizomycotina</taxon>
        <taxon>Sordariomycetes</taxon>
        <taxon>Hypocreomycetidae</taxon>
        <taxon>Glomerellales</taxon>
        <taxon>Glomerellaceae</taxon>
        <taxon>Colletotrichum</taxon>
        <taxon>Colletotrichum acutatum species complex</taxon>
    </lineage>
</organism>
<feature type="transmembrane region" description="Helical" evidence="2">
    <location>
        <begin position="343"/>
        <end position="359"/>
    </location>
</feature>
<feature type="transmembrane region" description="Helical" evidence="2">
    <location>
        <begin position="99"/>
        <end position="124"/>
    </location>
</feature>
<keyword evidence="4" id="KW-1185">Reference proteome</keyword>
<evidence type="ECO:0000313" key="4">
    <source>
        <dbReference type="Proteomes" id="UP001239213"/>
    </source>
</evidence>
<feature type="region of interest" description="Disordered" evidence="1">
    <location>
        <begin position="207"/>
        <end position="226"/>
    </location>
</feature>
<keyword evidence="2" id="KW-0472">Membrane</keyword>
<protein>
    <submittedName>
        <fullName evidence="3">Uncharacterized protein</fullName>
    </submittedName>
</protein>
<dbReference type="Proteomes" id="UP001239213">
    <property type="component" value="Unassembled WGS sequence"/>
</dbReference>
<evidence type="ECO:0000256" key="2">
    <source>
        <dbReference type="SAM" id="Phobius"/>
    </source>
</evidence>
<evidence type="ECO:0000313" key="3">
    <source>
        <dbReference type="EMBL" id="KAK1452932.1"/>
    </source>
</evidence>
<accession>A0AAI9U750</accession>